<feature type="domain" description="Glycosyl hydrolase family 31 C-terminal" evidence="14">
    <location>
        <begin position="696"/>
        <end position="784"/>
    </location>
</feature>
<dbReference type="Pfam" id="PF01055">
    <property type="entry name" value="Glyco_hydro_31_2nd"/>
    <property type="match status" value="1"/>
</dbReference>
<evidence type="ECO:0000313" key="15">
    <source>
        <dbReference type="EMBL" id="CAF0961631.1"/>
    </source>
</evidence>
<dbReference type="InterPro" id="IPR000322">
    <property type="entry name" value="Glyco_hydro_31_TIM"/>
</dbReference>
<evidence type="ECO:0000259" key="13">
    <source>
        <dbReference type="Pfam" id="PF13802"/>
    </source>
</evidence>
<dbReference type="Pfam" id="PF21365">
    <property type="entry name" value="Glyco_hydro_31_3rd"/>
    <property type="match status" value="1"/>
</dbReference>
<keyword evidence="7" id="KW-0325">Glycoprotein</keyword>
<dbReference type="InterPro" id="IPR013780">
    <property type="entry name" value="Glyco_hydro_b"/>
</dbReference>
<dbReference type="InterPro" id="IPR030458">
    <property type="entry name" value="Glyco_hydro_31_AS"/>
</dbReference>
<dbReference type="GO" id="GO:0005975">
    <property type="term" value="P:carbohydrate metabolic process"/>
    <property type="evidence" value="ECO:0007669"/>
    <property type="project" value="InterPro"/>
</dbReference>
<evidence type="ECO:0000256" key="4">
    <source>
        <dbReference type="ARBA" id="ARBA00022729"/>
    </source>
</evidence>
<evidence type="ECO:0000256" key="6">
    <source>
        <dbReference type="ARBA" id="ARBA00022824"/>
    </source>
</evidence>
<evidence type="ECO:0000256" key="3">
    <source>
        <dbReference type="ARBA" id="ARBA00007806"/>
    </source>
</evidence>
<accession>A0A814DY07</accession>
<dbReference type="PANTHER" id="PTHR22762:SF54">
    <property type="entry name" value="BCDNA.GH04962"/>
    <property type="match status" value="1"/>
</dbReference>
<keyword evidence="5 10" id="KW-0378">Hydrolase</keyword>
<dbReference type="AlphaFoldDB" id="A0A814DY07"/>
<dbReference type="GO" id="GO:0030246">
    <property type="term" value="F:carbohydrate binding"/>
    <property type="evidence" value="ECO:0007669"/>
    <property type="project" value="InterPro"/>
</dbReference>
<gene>
    <name evidence="16" type="ORF">FNK824_LOCUS5042</name>
    <name evidence="15" type="ORF">SEV965_LOCUS8795</name>
</gene>
<dbReference type="Proteomes" id="UP000663874">
    <property type="component" value="Unassembled WGS sequence"/>
</dbReference>
<evidence type="ECO:0000256" key="1">
    <source>
        <dbReference type="ARBA" id="ARBA00004240"/>
    </source>
</evidence>
<dbReference type="GO" id="GO:0005783">
    <property type="term" value="C:endoplasmic reticulum"/>
    <property type="evidence" value="ECO:0007669"/>
    <property type="project" value="UniProtKB-SubCell"/>
</dbReference>
<organism evidence="15 17">
    <name type="scientific">Rotaria sordida</name>
    <dbReference type="NCBI Taxonomy" id="392033"/>
    <lineage>
        <taxon>Eukaryota</taxon>
        <taxon>Metazoa</taxon>
        <taxon>Spiralia</taxon>
        <taxon>Gnathifera</taxon>
        <taxon>Rotifera</taxon>
        <taxon>Eurotatoria</taxon>
        <taxon>Bdelloidea</taxon>
        <taxon>Philodinida</taxon>
        <taxon>Philodinidae</taxon>
        <taxon>Rotaria</taxon>
    </lineage>
</organism>
<evidence type="ECO:0000256" key="5">
    <source>
        <dbReference type="ARBA" id="ARBA00022801"/>
    </source>
</evidence>
<feature type="signal peptide" evidence="11">
    <location>
        <begin position="1"/>
        <end position="24"/>
    </location>
</feature>
<dbReference type="EMBL" id="CAJOBE010000391">
    <property type="protein sequence ID" value="CAF3633412.1"/>
    <property type="molecule type" value="Genomic_DNA"/>
</dbReference>
<keyword evidence="8 10" id="KW-0326">Glycosidase</keyword>
<dbReference type="InterPro" id="IPR017853">
    <property type="entry name" value="GH"/>
</dbReference>
<dbReference type="FunFam" id="3.20.20.80:FF:000039">
    <property type="entry name" value="Glucosidase, alpha neutral C"/>
    <property type="match status" value="1"/>
</dbReference>
<dbReference type="PROSITE" id="PS00129">
    <property type="entry name" value="GLYCOSYL_HYDROL_F31_1"/>
    <property type="match status" value="1"/>
</dbReference>
<feature type="domain" description="Glycoside hydrolase family 31 N-terminal" evidence="13">
    <location>
        <begin position="83"/>
        <end position="292"/>
    </location>
</feature>
<comment type="caution">
    <text evidence="15">The sequence shown here is derived from an EMBL/GenBank/DDBJ whole genome shotgun (WGS) entry which is preliminary data.</text>
</comment>
<evidence type="ECO:0000313" key="17">
    <source>
        <dbReference type="Proteomes" id="UP000663889"/>
    </source>
</evidence>
<keyword evidence="4 11" id="KW-0732">Signal</keyword>
<dbReference type="Proteomes" id="UP000663889">
    <property type="component" value="Unassembled WGS sequence"/>
</dbReference>
<dbReference type="GO" id="GO:0090599">
    <property type="term" value="F:alpha-glucosidase activity"/>
    <property type="evidence" value="ECO:0007669"/>
    <property type="project" value="UniProtKB-ARBA"/>
</dbReference>
<dbReference type="CDD" id="cd06603">
    <property type="entry name" value="GH31_GANC_GANAB_alpha"/>
    <property type="match status" value="1"/>
</dbReference>
<dbReference type="Gene3D" id="2.60.40.1180">
    <property type="entry name" value="Golgi alpha-mannosidase II"/>
    <property type="match status" value="2"/>
</dbReference>
<evidence type="ECO:0000256" key="2">
    <source>
        <dbReference type="ARBA" id="ARBA00004833"/>
    </source>
</evidence>
<evidence type="ECO:0000256" key="8">
    <source>
        <dbReference type="ARBA" id="ARBA00023295"/>
    </source>
</evidence>
<dbReference type="SUPFAM" id="SSF74650">
    <property type="entry name" value="Galactose mutarotase-like"/>
    <property type="match status" value="1"/>
</dbReference>
<comment type="similarity">
    <text evidence="3 10">Belongs to the glycosyl hydrolase 31 family.</text>
</comment>
<dbReference type="SUPFAM" id="SSF51445">
    <property type="entry name" value="(Trans)glycosidases"/>
    <property type="match status" value="1"/>
</dbReference>
<proteinExistence type="inferred from homology"/>
<dbReference type="InterPro" id="IPR025887">
    <property type="entry name" value="Glyco_hydro_31_N_dom"/>
</dbReference>
<evidence type="ECO:0000256" key="7">
    <source>
        <dbReference type="ARBA" id="ARBA00023180"/>
    </source>
</evidence>
<dbReference type="SUPFAM" id="SSF51011">
    <property type="entry name" value="Glycosyl hydrolase domain"/>
    <property type="match status" value="1"/>
</dbReference>
<dbReference type="CDD" id="cd14752">
    <property type="entry name" value="GH31_N"/>
    <property type="match status" value="1"/>
</dbReference>
<dbReference type="GO" id="GO:0006491">
    <property type="term" value="P:N-glycan processing"/>
    <property type="evidence" value="ECO:0007669"/>
    <property type="project" value="TreeGrafter"/>
</dbReference>
<dbReference type="InterPro" id="IPR048395">
    <property type="entry name" value="Glyco_hydro_31_C"/>
</dbReference>
<comment type="subcellular location">
    <subcellularLocation>
        <location evidence="1">Endoplasmic reticulum</location>
    </subcellularLocation>
</comment>
<sequence length="918" mass="107858">MKRFIHLTYFIFILFILNIPSIENVDRSNFKTCEQSSFCRRQRKYKPDISPYEIDLNSTKIIKNGHLRFLLLNTLKSHIKFKLEIFTLEHNSLRIKINELNPIRKRYEVKYSLVGEPKLVNMNITKSDEKQIEVNFGERTKFLLNAKPFRLDLFTNDIFVMSVNSKNMFNFEYYRKKPESNKTATNNNNEDGMWEETFKNHHDSKPYGPSSIGVDVNFLNFENVYGIPEHADAFSLRSTHDSDPYRLFNVDVFEYDILNPMALYGSVPYMLAHNEHTTVGFFWLNSAEGWIDVNYNKLSLKNFFSTNTNFFATQSNTKNNEIPEVTTHWMFESGIFDGFFFMGPTPRDIFKQYTVITGSVPLPPLWAIAYHQCRWNYIDEDDVRNVLNGFEHHRIPLDVIWLDIEHTNGKRYFTWDISKFPNPEKLQDDIAIYRRKIITVSDPHIKKDDGYQIYNEAKTRGYFVKTKDGQDYEGSCWPGSSMWLEFFNPDIFKWYSQRYLFENYKGTTGNLFLWNDMNEPSVFNGPEITFPKDIVHYGGWEDREVHNLYGMLHHMSTFQGLLNRSNGHIRPFILTRSFFAGSQRTAAIWTGDNSAQWSHLKITIPMLLSLSITGFGFSGADVGGFFNNPDPKLLVRWYQMAAYQPFYREHAHIDTARREPWLFGDDNTRLIRQAIEQRYSYLPYWYTLFYKQERQGIPPMLPLWANFPKDKKIFKSEDSFMIGNGLLVYPVIEADINQISVYFPGENTVWYDIQTYTQYNGSETVLINVDMESIPVYQLGGVIIPRRLRKRRSSMIALHDPITLVVALDRNYEAKGELYMDDGYTYDYRRKRELIYRRFTFKNNELRSTSLDTTAKFHTDAWIERIIILGYPENPSRVIINSGDKQATPLHNYQGASHTLIIRRPGPSVTSDWTLSIS</sequence>
<dbReference type="Gene3D" id="2.60.40.1760">
    <property type="entry name" value="glycosyl hydrolase (family 31)"/>
    <property type="match status" value="1"/>
</dbReference>
<evidence type="ECO:0000313" key="16">
    <source>
        <dbReference type="EMBL" id="CAF3633412.1"/>
    </source>
</evidence>
<feature type="domain" description="Glycoside hydrolase family 31 TIM barrel" evidence="12">
    <location>
        <begin position="361"/>
        <end position="688"/>
    </location>
</feature>
<evidence type="ECO:0000256" key="9">
    <source>
        <dbReference type="ARBA" id="ARBA00042895"/>
    </source>
</evidence>
<feature type="chain" id="PRO_5035684095" description="Glucosidase II subunit alpha" evidence="11">
    <location>
        <begin position="25"/>
        <end position="918"/>
    </location>
</feature>
<dbReference type="Gene3D" id="3.20.20.80">
    <property type="entry name" value="Glycosidases"/>
    <property type="match status" value="2"/>
</dbReference>
<name>A0A814DY07_9BILA</name>
<dbReference type="FunFam" id="2.60.40.1180:FF:000023">
    <property type="entry name" value="neutral alpha-glucosidase AB isoform X2"/>
    <property type="match status" value="1"/>
</dbReference>
<protein>
    <recommendedName>
        <fullName evidence="9">Glucosidase II subunit alpha</fullName>
    </recommendedName>
</protein>
<dbReference type="InterPro" id="IPR011013">
    <property type="entry name" value="Gal_mutarotase_sf_dom"/>
</dbReference>
<evidence type="ECO:0000256" key="11">
    <source>
        <dbReference type="SAM" id="SignalP"/>
    </source>
</evidence>
<dbReference type="PANTHER" id="PTHR22762">
    <property type="entry name" value="ALPHA-GLUCOSIDASE"/>
    <property type="match status" value="1"/>
</dbReference>
<comment type="pathway">
    <text evidence="2">Glycan metabolism; N-glycan metabolism.</text>
</comment>
<dbReference type="Pfam" id="PF13802">
    <property type="entry name" value="Gal_mutarotas_2"/>
    <property type="match status" value="1"/>
</dbReference>
<dbReference type="FunFam" id="3.20.20.80:FF:000046">
    <property type="entry name" value="Glucosidase alpha, neutral C"/>
    <property type="match status" value="1"/>
</dbReference>
<dbReference type="EMBL" id="CAJNOU010000331">
    <property type="protein sequence ID" value="CAF0961631.1"/>
    <property type="molecule type" value="Genomic_DNA"/>
</dbReference>
<evidence type="ECO:0000259" key="14">
    <source>
        <dbReference type="Pfam" id="PF21365"/>
    </source>
</evidence>
<evidence type="ECO:0000259" key="12">
    <source>
        <dbReference type="Pfam" id="PF01055"/>
    </source>
</evidence>
<reference evidence="15" key="1">
    <citation type="submission" date="2021-02" db="EMBL/GenBank/DDBJ databases">
        <authorList>
            <person name="Nowell W R."/>
        </authorList>
    </citation>
    <scope>NUCLEOTIDE SEQUENCE</scope>
</reference>
<keyword evidence="6" id="KW-0256">Endoplasmic reticulum</keyword>
<evidence type="ECO:0000256" key="10">
    <source>
        <dbReference type="RuleBase" id="RU361185"/>
    </source>
</evidence>